<dbReference type="InterPro" id="IPR000644">
    <property type="entry name" value="CBS_dom"/>
</dbReference>
<feature type="domain" description="CBS" evidence="5">
    <location>
        <begin position="88"/>
        <end position="146"/>
    </location>
</feature>
<keyword evidence="1 2" id="KW-0129">CBS domain</keyword>
<dbReference type="InterPro" id="IPR046342">
    <property type="entry name" value="CBS_dom_sf"/>
</dbReference>
<proteinExistence type="predicted"/>
<evidence type="ECO:0000256" key="2">
    <source>
        <dbReference type="PROSITE-ProRule" id="PRU00703"/>
    </source>
</evidence>
<dbReference type="Gene3D" id="3.10.580.10">
    <property type="entry name" value="CBS-domain"/>
    <property type="match status" value="1"/>
</dbReference>
<organism evidence="6 7">
    <name type="scientific">Actinomadura rubrobrunea</name>
    <dbReference type="NCBI Taxonomy" id="115335"/>
    <lineage>
        <taxon>Bacteria</taxon>
        <taxon>Bacillati</taxon>
        <taxon>Actinomycetota</taxon>
        <taxon>Actinomycetes</taxon>
        <taxon>Streptosporangiales</taxon>
        <taxon>Thermomonosporaceae</taxon>
        <taxon>Actinomadura</taxon>
    </lineage>
</organism>
<feature type="region of interest" description="Disordered" evidence="3">
    <location>
        <begin position="213"/>
        <end position="238"/>
    </location>
</feature>
<dbReference type="PROSITE" id="PS51371">
    <property type="entry name" value="CBS"/>
    <property type="match status" value="2"/>
</dbReference>
<evidence type="ECO:0000313" key="6">
    <source>
        <dbReference type="EMBL" id="GLW63771.1"/>
    </source>
</evidence>
<feature type="domain" description="BON" evidence="4">
    <location>
        <begin position="143"/>
        <end position="211"/>
    </location>
</feature>
<dbReference type="EMBL" id="BSRZ01000003">
    <property type="protein sequence ID" value="GLW63771.1"/>
    <property type="molecule type" value="Genomic_DNA"/>
</dbReference>
<evidence type="ECO:0000259" key="4">
    <source>
        <dbReference type="PROSITE" id="PS50914"/>
    </source>
</evidence>
<dbReference type="InterPro" id="IPR007055">
    <property type="entry name" value="BON_dom"/>
</dbReference>
<name>A0A9W6PVI7_9ACTN</name>
<dbReference type="RefSeq" id="WP_067909155.1">
    <property type="nucleotide sequence ID" value="NZ_BSRZ01000003.1"/>
</dbReference>
<feature type="domain" description="CBS" evidence="5">
    <location>
        <begin position="9"/>
        <end position="66"/>
    </location>
</feature>
<dbReference type="Proteomes" id="UP001165124">
    <property type="component" value="Unassembled WGS sequence"/>
</dbReference>
<dbReference type="CDD" id="cd04586">
    <property type="entry name" value="CBS_pair_BON_assoc"/>
    <property type="match status" value="1"/>
</dbReference>
<comment type="caution">
    <text evidence="6">The sequence shown here is derived from an EMBL/GenBank/DDBJ whole genome shotgun (WGS) entry which is preliminary data.</text>
</comment>
<evidence type="ECO:0000256" key="1">
    <source>
        <dbReference type="ARBA" id="ARBA00023122"/>
    </source>
</evidence>
<gene>
    <name evidence="6" type="ORF">Arub01_20150</name>
</gene>
<evidence type="ECO:0000256" key="3">
    <source>
        <dbReference type="SAM" id="MobiDB-lite"/>
    </source>
</evidence>
<evidence type="ECO:0008006" key="8">
    <source>
        <dbReference type="Google" id="ProtNLM"/>
    </source>
</evidence>
<dbReference type="SMART" id="SM00116">
    <property type="entry name" value="CBS"/>
    <property type="match status" value="2"/>
</dbReference>
<dbReference type="PROSITE" id="PS50914">
    <property type="entry name" value="BON"/>
    <property type="match status" value="1"/>
</dbReference>
<reference evidence="6" key="1">
    <citation type="submission" date="2023-02" db="EMBL/GenBank/DDBJ databases">
        <title>Actinomadura rubrobrunea NBRC 14622.</title>
        <authorList>
            <person name="Ichikawa N."/>
            <person name="Sato H."/>
            <person name="Tonouchi N."/>
        </authorList>
    </citation>
    <scope>NUCLEOTIDE SEQUENCE</scope>
    <source>
        <strain evidence="6">NBRC 14622</strain>
    </source>
</reference>
<dbReference type="InterPro" id="IPR051257">
    <property type="entry name" value="Diverse_CBS-Domain"/>
</dbReference>
<dbReference type="PIRSF" id="PIRSF036990">
    <property type="entry name" value="UCP036990_CBS_BON"/>
    <property type="match status" value="1"/>
</dbReference>
<dbReference type="SUPFAM" id="SSF54631">
    <property type="entry name" value="CBS-domain pair"/>
    <property type="match status" value="1"/>
</dbReference>
<protein>
    <recommendedName>
        <fullName evidence="8">CBS domain-containing protein</fullName>
    </recommendedName>
</protein>
<sequence length="238" mass="25573">MNTTVRSVMATDVVAVHEQTPFKEIIVILRSNGVNAAPVLDSAGRVRGVVSTSDLLVKQAVPGAAEEDGPRGRRERRKAGGAVAAELMTSPAITVTPETDVQSAAREMRRHGISRLVVVDGRTRRLVGIVTRSDLLRVYDRSDRDIERDVMRGVLSRRPGVDPARITVTVDEGRVVLHGTVPRRSQIPPLLRDIRRVEGVVTATSRLGWETDDTLAGRSGAPSGRRLAAARGTGGGQA</sequence>
<evidence type="ECO:0000259" key="5">
    <source>
        <dbReference type="PROSITE" id="PS51371"/>
    </source>
</evidence>
<accession>A0A9W6PVI7</accession>
<dbReference type="AlphaFoldDB" id="A0A9W6PVI7"/>
<dbReference type="PANTHER" id="PTHR43080:SF29">
    <property type="entry name" value="OS02G0818000 PROTEIN"/>
    <property type="match status" value="1"/>
</dbReference>
<keyword evidence="7" id="KW-1185">Reference proteome</keyword>
<dbReference type="InterPro" id="IPR017080">
    <property type="entry name" value="UCP036990_CBS_BON"/>
</dbReference>
<evidence type="ECO:0000313" key="7">
    <source>
        <dbReference type="Proteomes" id="UP001165124"/>
    </source>
</evidence>
<dbReference type="Pfam" id="PF00571">
    <property type="entry name" value="CBS"/>
    <property type="match status" value="2"/>
</dbReference>
<dbReference type="PANTHER" id="PTHR43080">
    <property type="entry name" value="CBS DOMAIN-CONTAINING PROTEIN CBSX3, MITOCHONDRIAL"/>
    <property type="match status" value="1"/>
</dbReference>
<dbReference type="Pfam" id="PF04972">
    <property type="entry name" value="BON"/>
    <property type="match status" value="1"/>
</dbReference>